<name>A0A0J6HW27_9BACI</name>
<sequence>MMSPRKEIVRCCHFDVKKLKILLKKCWLHGIIRTMKTIALLLFYITIFQNIITLTEQVKQQGGSLWSLS</sequence>
<accession>A0A0J6H023</accession>
<dbReference type="Proteomes" id="UP000036168">
    <property type="component" value="Unassembled WGS sequence"/>
</dbReference>
<dbReference type="AlphaFoldDB" id="A0A0J6HW27"/>
<evidence type="ECO:0000313" key="2">
    <source>
        <dbReference type="Proteomes" id="UP000036168"/>
    </source>
</evidence>
<proteinExistence type="predicted"/>
<gene>
    <name evidence="1" type="ORF">AB447_213685</name>
</gene>
<evidence type="ECO:0000313" key="1">
    <source>
        <dbReference type="EMBL" id="KRT94702.1"/>
    </source>
</evidence>
<comment type="caution">
    <text evidence="1">The sequence shown here is derived from an EMBL/GenBank/DDBJ whole genome shotgun (WGS) entry which is preliminary data.</text>
</comment>
<accession>A0A0J6HW27</accession>
<organism evidence="1 2">
    <name type="scientific">Bacillus glycinifermentans</name>
    <dbReference type="NCBI Taxonomy" id="1664069"/>
    <lineage>
        <taxon>Bacteria</taxon>
        <taxon>Bacillati</taxon>
        <taxon>Bacillota</taxon>
        <taxon>Bacilli</taxon>
        <taxon>Bacillales</taxon>
        <taxon>Bacillaceae</taxon>
        <taxon>Bacillus</taxon>
    </lineage>
</organism>
<reference evidence="1 2" key="1">
    <citation type="journal article" date="2015" name="Int. J. Syst. Evol. Microbiol.">
        <title>Bacillus glycinifermentans sp. nov., isolated from fermented soybean paste.</title>
        <authorList>
            <person name="Kim S.J."/>
            <person name="Dunlap C.A."/>
            <person name="Kwon S.W."/>
            <person name="Rooney A.P."/>
        </authorList>
    </citation>
    <scope>NUCLEOTIDE SEQUENCE [LARGE SCALE GENOMIC DNA]</scope>
    <source>
        <strain evidence="1 2">GO-13</strain>
    </source>
</reference>
<protein>
    <submittedName>
        <fullName evidence="1">Uncharacterized protein</fullName>
    </submittedName>
</protein>
<dbReference type="EMBL" id="LECW02000005">
    <property type="protein sequence ID" value="KRT94702.1"/>
    <property type="molecule type" value="Genomic_DNA"/>
</dbReference>